<name>A0ABY6KW54_9ARAC</name>
<organism evidence="2 3">
    <name type="scientific">Cordylochernes scorpioides</name>
    <dbReference type="NCBI Taxonomy" id="51811"/>
    <lineage>
        <taxon>Eukaryota</taxon>
        <taxon>Metazoa</taxon>
        <taxon>Ecdysozoa</taxon>
        <taxon>Arthropoda</taxon>
        <taxon>Chelicerata</taxon>
        <taxon>Arachnida</taxon>
        <taxon>Pseudoscorpiones</taxon>
        <taxon>Cheliferoidea</taxon>
        <taxon>Chernetidae</taxon>
        <taxon>Cordylochernes</taxon>
    </lineage>
</organism>
<proteinExistence type="predicted"/>
<reference evidence="2 3" key="1">
    <citation type="submission" date="2022-01" db="EMBL/GenBank/DDBJ databases">
        <title>A chromosomal length assembly of Cordylochernes scorpioides.</title>
        <authorList>
            <person name="Zeh D."/>
            <person name="Zeh J."/>
        </authorList>
    </citation>
    <scope>NUCLEOTIDE SEQUENCE [LARGE SCALE GENOMIC DNA]</scope>
    <source>
        <strain evidence="2">IN4F17</strain>
        <tissue evidence="2">Whole Body</tissue>
    </source>
</reference>
<dbReference type="EMBL" id="CP092872">
    <property type="protein sequence ID" value="UYV73077.1"/>
    <property type="molecule type" value="Genomic_DNA"/>
</dbReference>
<evidence type="ECO:0000313" key="3">
    <source>
        <dbReference type="Proteomes" id="UP001235939"/>
    </source>
</evidence>
<feature type="region of interest" description="Disordered" evidence="1">
    <location>
        <begin position="104"/>
        <end position="135"/>
    </location>
</feature>
<evidence type="ECO:0000256" key="1">
    <source>
        <dbReference type="SAM" id="MobiDB-lite"/>
    </source>
</evidence>
<keyword evidence="3" id="KW-1185">Reference proteome</keyword>
<evidence type="ECO:0000313" key="2">
    <source>
        <dbReference type="EMBL" id="UYV73077.1"/>
    </source>
</evidence>
<feature type="region of interest" description="Disordered" evidence="1">
    <location>
        <begin position="46"/>
        <end position="70"/>
    </location>
</feature>
<gene>
    <name evidence="2" type="ORF">LAZ67_10001754</name>
</gene>
<accession>A0ABY6KW54</accession>
<feature type="compositionally biased region" description="Basic and acidic residues" evidence="1">
    <location>
        <begin position="51"/>
        <end position="67"/>
    </location>
</feature>
<sequence>MKHETVQQASKGSYRVARQVKLDKPVKEKGRCWTCGSFDHVSTTCPRKFKQRSDTAKQKSRRADNVPDHLQQVWEEPKRELQPEQHRELATLLATYGNVFAKSSEDYERTDLTKHKINTGESRPMKQASHRRPLA</sequence>
<dbReference type="Proteomes" id="UP001235939">
    <property type="component" value="Chromosome 10"/>
</dbReference>
<feature type="compositionally biased region" description="Basic and acidic residues" evidence="1">
    <location>
        <begin position="104"/>
        <end position="114"/>
    </location>
</feature>
<protein>
    <submittedName>
        <fullName evidence="2">K02A2.6-like</fullName>
    </submittedName>
</protein>